<comment type="caution">
    <text evidence="1">The sequence shown here is derived from an EMBL/GenBank/DDBJ whole genome shotgun (WGS) entry which is preliminary data.</text>
</comment>
<dbReference type="AlphaFoldDB" id="A0A6A4YXE1"/>
<dbReference type="EMBL" id="VJMI01020520">
    <property type="protein sequence ID" value="KAF0704089.1"/>
    <property type="molecule type" value="Genomic_DNA"/>
</dbReference>
<evidence type="ECO:0000313" key="2">
    <source>
        <dbReference type="Proteomes" id="UP000469452"/>
    </source>
</evidence>
<name>A0A6A4YXE1_APHAT</name>
<sequence length="425" mass="50558">MSFLYVAPNDTTSFQSLARIPSYWLETWKMWHKLHWHSRTPPWTARDLLRTPLWLSSHPQLQIRHQGKTLPLAYVLIFHRDWLRWLVDNHRLFCLEDVLSPTKSWPTLDEFARNIRRTNERFPFPQPRSYNRIYGHLTTLLEGIIPQHQLPSLFATPAPPAPFPFTIETHRGKSTFPNFKPPDIRYLHAKPSEEPSKHPFENWAIPKDEIRSTLIHLRNLMRPVYPLVADTYFRLLFKLLPFQARFWFLEHLNPNIQLCPYNCFHVETDIHAMFSCTTISNVWSELEPPWQQFGMTFTWHTITNPRRLSPAPPWLPDRELLVQVWFALVANTIYQLWKHRCNTRFRNAAPPKRASLVETILRHWATQVRAWLRNPTTSDGHAKMALIFEMILTHPKLAWFVRKYPCYKAQSPPPVFDDILSNHHK</sequence>
<evidence type="ECO:0000313" key="1">
    <source>
        <dbReference type="EMBL" id="KAF0704089.1"/>
    </source>
</evidence>
<protein>
    <submittedName>
        <fullName evidence="1">Uncharacterized protein</fullName>
    </submittedName>
</protein>
<organism evidence="1 2">
    <name type="scientific">Aphanomyces astaci</name>
    <name type="common">Crayfish plague agent</name>
    <dbReference type="NCBI Taxonomy" id="112090"/>
    <lineage>
        <taxon>Eukaryota</taxon>
        <taxon>Sar</taxon>
        <taxon>Stramenopiles</taxon>
        <taxon>Oomycota</taxon>
        <taxon>Saprolegniomycetes</taxon>
        <taxon>Saprolegniales</taxon>
        <taxon>Verrucalvaceae</taxon>
        <taxon>Aphanomyces</taxon>
    </lineage>
</organism>
<dbReference type="Proteomes" id="UP000469452">
    <property type="component" value="Unassembled WGS sequence"/>
</dbReference>
<proteinExistence type="predicted"/>
<reference evidence="1 2" key="1">
    <citation type="submission" date="2019-06" db="EMBL/GenBank/DDBJ databases">
        <title>Genomics analysis of Aphanomyces spp. identifies a new class of oomycete effector associated with host adaptation.</title>
        <authorList>
            <person name="Gaulin E."/>
        </authorList>
    </citation>
    <scope>NUCLEOTIDE SEQUENCE [LARGE SCALE GENOMIC DNA]</scope>
    <source>
        <strain evidence="1 2">E</strain>
    </source>
</reference>
<dbReference type="VEuPathDB" id="FungiDB:H257_14357"/>
<accession>A0A6A4YXE1</accession>
<gene>
    <name evidence="1" type="ORF">AaE_015110</name>
</gene>